<proteinExistence type="predicted"/>
<protein>
    <recommendedName>
        <fullName evidence="1">Tail spike TSP1/Gp66 N-terminal domain-containing protein</fullName>
    </recommendedName>
</protein>
<sequence>MTTQPTNLPVPSESPRDLKFNAGKIDEFVTSPAHTYTDRFGNQHWTIAGINYTASTAISSLGYITLDSFEDGNNLTLPNQVLRYEATGEYYRWDGELPKSVAPGSTPETSGGIGPGAWLSVGDASLRTDLASGEKASLVGYGSSTVKDALDSVVNKRVLYFSRFGTLQSLQSYITSNNLKNVEIIFDQVVNFGPGSGGLGTIVTLSNMDWLEIRGLVIRDTLLYSGAFDLTRVFDLTNITNLVFEVDASSTLEYVGDDKRGLTPLRLNGCDNFTFIGKTSKCYQGYECTNVKNIYARSVNNDTRYPHLMSNIGLVDINTKNNGCRRDFFLQNNCSGGQITVDAVDTQQGTPIKMYFFNGNMDNQVSNLYVKYKYRSTGRYTLPYRVAPIWLDWGWDSSITEPLISGVMRNITIDYDVVGGNWGSVIGTTKMIDETIGDVTARGYVYSNIYIKGRIELGGGDSGNNAWVYNFNSGDNWKSGDSVNGFYLKDLVVRKLNGGSVYLNTNQLAGAATSSGQIVLDNVSAPEMALYAQNYGDKVMFNNCNLYDFTTKNAVKNAYQSLKTTCTIRKASGDASSFQIGSMSVYRTICFLSVNIKATSPSSGSTSTWGGSVVGQLVQGTTAGNVTLTGNTNTLYTTGTALNPSIRCETDGRVIITFAGWESLDAFITCDIAMVYNEYSGGSNNTTLGLTNKKFNVGNV</sequence>
<dbReference type="Proteomes" id="UP001229386">
    <property type="component" value="Chromosome"/>
</dbReference>
<dbReference type="Gene3D" id="2.10.10.80">
    <property type="match status" value="1"/>
</dbReference>
<evidence type="ECO:0000259" key="1">
    <source>
        <dbReference type="Pfam" id="PF18668"/>
    </source>
</evidence>
<accession>A0AAX3Z5H7</accession>
<dbReference type="Pfam" id="PF18668">
    <property type="entry name" value="Tail_spike_N"/>
    <property type="match status" value="1"/>
</dbReference>
<reference evidence="2" key="1">
    <citation type="journal article" date="2023" name="J. Antimicrob. Chemother.">
        <title>Emergence of OXA-48-producing Enterobacter hormaechei in a Swiss companion animal clinic and their genetic relationship to clinical human isolates.</title>
        <authorList>
            <person name="Dona V."/>
            <person name="Nordmann P."/>
            <person name="Kittl S."/>
            <person name="Schuller S."/>
            <person name="Bouvier M."/>
            <person name="Poirel L."/>
            <person name="Endimiani A."/>
            <person name="Perreten V."/>
        </authorList>
    </citation>
    <scope>NUCLEOTIDE SEQUENCE</scope>
    <source>
        <strain evidence="2">Ehh_25</strain>
    </source>
</reference>
<feature type="domain" description="Tail spike TSP1/Gp66 N-terminal" evidence="1">
    <location>
        <begin position="57"/>
        <end position="123"/>
    </location>
</feature>
<dbReference type="EMBL" id="CP126746">
    <property type="protein sequence ID" value="WMB12400.1"/>
    <property type="molecule type" value="Genomic_DNA"/>
</dbReference>
<dbReference type="RefSeq" id="WP_306675626.1">
    <property type="nucleotide sequence ID" value="NZ_CP126746.1"/>
</dbReference>
<name>A0AAX3Z5H7_9ENTR</name>
<evidence type="ECO:0000313" key="2">
    <source>
        <dbReference type="EMBL" id="WMB12400.1"/>
    </source>
</evidence>
<organism evidence="2 3">
    <name type="scientific">Enterobacter hormaechei</name>
    <dbReference type="NCBI Taxonomy" id="158836"/>
    <lineage>
        <taxon>Bacteria</taxon>
        <taxon>Pseudomonadati</taxon>
        <taxon>Pseudomonadota</taxon>
        <taxon>Gammaproteobacteria</taxon>
        <taxon>Enterobacterales</taxon>
        <taxon>Enterobacteriaceae</taxon>
        <taxon>Enterobacter</taxon>
        <taxon>Enterobacter cloacae complex</taxon>
    </lineage>
</organism>
<dbReference type="AlphaFoldDB" id="A0AAX3Z5H7"/>
<evidence type="ECO:0000313" key="3">
    <source>
        <dbReference type="Proteomes" id="UP001229386"/>
    </source>
</evidence>
<dbReference type="InterPro" id="IPR040775">
    <property type="entry name" value="Tail_spike_N"/>
</dbReference>
<gene>
    <name evidence="2" type="ORF">QPR60_06030</name>
</gene>